<keyword evidence="3" id="KW-0597">Phosphoprotein</keyword>
<proteinExistence type="predicted"/>
<dbReference type="PANTHER" id="PTHR45527:SF1">
    <property type="entry name" value="FATTY ACID SYNTHASE"/>
    <property type="match status" value="1"/>
</dbReference>
<dbReference type="AlphaFoldDB" id="S0FTL3"/>
<keyword evidence="6" id="KW-1185">Reference proteome</keyword>
<dbReference type="GO" id="GO:0044550">
    <property type="term" value="P:secondary metabolite biosynthetic process"/>
    <property type="evidence" value="ECO:0007669"/>
    <property type="project" value="TreeGrafter"/>
</dbReference>
<dbReference type="Pfam" id="PF00550">
    <property type="entry name" value="PP-binding"/>
    <property type="match status" value="1"/>
</dbReference>
<dbReference type="GO" id="GO:0031177">
    <property type="term" value="F:phosphopantetheine binding"/>
    <property type="evidence" value="ECO:0007669"/>
    <property type="project" value="InterPro"/>
</dbReference>
<dbReference type="InterPro" id="IPR009081">
    <property type="entry name" value="PP-bd_ACP"/>
</dbReference>
<dbReference type="Pfam" id="PF00668">
    <property type="entry name" value="Condensation"/>
    <property type="match status" value="1"/>
</dbReference>
<sequence>MEDLSKKAAALSPEQLELLKRKISEKAVKNKPETHKRIMPYKSRDGCYPLSGIQQGLWDDGLRSLDSITCMVMLKGRLDSDILEKSIIAVSKRHRILNYVFCSNDNINVQAESQSSGLYIESADIEGKYLEKKIFAAERFIADDLKNTSWNLEEGPLVKFRLLAVFEGEYFLLIKAHPLIFDVPSINIFLNDMICFYERYSTGKGTELEDLPVQYGDFACRQRELWSEGMYSRSHDYWRKKLKRVALCKPHSSEGTNTAANGNTLGMVSLQMPPDMLKELKLMCRREDVTLYTLLLTAFYCLLYKSDRQKEICIGTLAESRNSVELEKLVGPFENEIAFLMDFTDNMNFRELLNNVRAEVLETCTYQDFPLVWAETEPGGDRISRNCPACRNMFFFSTETAFSRSSGDLTARVIYGNYWLNGKALVLSLKEIDQALGGTIKYNADWFNEEIVRSMKENYLYILREVIKNPGIALSDLKINNNQQESYSEIEENLITIWKEVLNCDRLGVSDNFFEIGGNSLRLVRMHEAIEKIYPGKLTIAKLFSYPTISGLAAYIEGEVTDTGTEDISVTVPLLPLPLDFFINGDEENEEIALKAGICDEVWNNLQEVASDIGIEEIDALLAIYIYLLSETIGQQQVTVQTMINGNEFVYPLSINMESISDFGELFKTVSVKRVNASGSDTYPIKLAGSMQLNKTDNSIMAMFTNQAVEKEEFLENYDIIMKIDDKSEVISIICDYNSKRLRKEKVEELLSNYINLIKILIERMI</sequence>
<dbReference type="InterPro" id="IPR036736">
    <property type="entry name" value="ACP-like_sf"/>
</dbReference>
<evidence type="ECO:0000313" key="5">
    <source>
        <dbReference type="EMBL" id="EMS73676.1"/>
    </source>
</evidence>
<dbReference type="PROSITE" id="PS50075">
    <property type="entry name" value="CARRIER"/>
    <property type="match status" value="1"/>
</dbReference>
<dbReference type="SUPFAM" id="SSF47336">
    <property type="entry name" value="ACP-like"/>
    <property type="match status" value="1"/>
</dbReference>
<dbReference type="PANTHER" id="PTHR45527">
    <property type="entry name" value="NONRIBOSOMAL PEPTIDE SYNTHETASE"/>
    <property type="match status" value="1"/>
</dbReference>
<dbReference type="PATRIC" id="fig|1195236.3.peg.614"/>
<dbReference type="InterPro" id="IPR020806">
    <property type="entry name" value="PKS_PP-bd"/>
</dbReference>
<dbReference type="GO" id="GO:0008610">
    <property type="term" value="P:lipid biosynthetic process"/>
    <property type="evidence" value="ECO:0007669"/>
    <property type="project" value="UniProtKB-ARBA"/>
</dbReference>
<dbReference type="SUPFAM" id="SSF52777">
    <property type="entry name" value="CoA-dependent acyltransferases"/>
    <property type="match status" value="3"/>
</dbReference>
<dbReference type="SMART" id="SM00823">
    <property type="entry name" value="PKS_PP"/>
    <property type="match status" value="1"/>
</dbReference>
<dbReference type="eggNOG" id="COG1020">
    <property type="taxonomic scope" value="Bacteria"/>
</dbReference>
<feature type="domain" description="Carrier" evidence="4">
    <location>
        <begin position="485"/>
        <end position="560"/>
    </location>
</feature>
<dbReference type="Proteomes" id="UP000014155">
    <property type="component" value="Unassembled WGS sequence"/>
</dbReference>
<evidence type="ECO:0000256" key="3">
    <source>
        <dbReference type="ARBA" id="ARBA00022553"/>
    </source>
</evidence>
<dbReference type="Gene3D" id="3.30.559.30">
    <property type="entry name" value="Nonribosomal peptide synthetase, condensation domain"/>
    <property type="match status" value="2"/>
</dbReference>
<name>S0FTL3_RUMCE</name>
<dbReference type="GO" id="GO:0005737">
    <property type="term" value="C:cytoplasm"/>
    <property type="evidence" value="ECO:0007669"/>
    <property type="project" value="TreeGrafter"/>
</dbReference>
<gene>
    <name evidence="5" type="ORF">CTER_0307</name>
</gene>
<dbReference type="Gene3D" id="1.10.1200.10">
    <property type="entry name" value="ACP-like"/>
    <property type="match status" value="1"/>
</dbReference>
<evidence type="ECO:0000256" key="1">
    <source>
        <dbReference type="ARBA" id="ARBA00001957"/>
    </source>
</evidence>
<comment type="cofactor">
    <cofactor evidence="1">
        <name>pantetheine 4'-phosphate</name>
        <dbReference type="ChEBI" id="CHEBI:47942"/>
    </cofactor>
</comment>
<dbReference type="InterPro" id="IPR023213">
    <property type="entry name" value="CAT-like_dom_sf"/>
</dbReference>
<organism evidence="5 6">
    <name type="scientific">Ruminiclostridium cellobioparum subsp. termitidis CT1112</name>
    <dbReference type="NCBI Taxonomy" id="1195236"/>
    <lineage>
        <taxon>Bacteria</taxon>
        <taxon>Bacillati</taxon>
        <taxon>Bacillota</taxon>
        <taxon>Clostridia</taxon>
        <taxon>Eubacteriales</taxon>
        <taxon>Oscillospiraceae</taxon>
        <taxon>Ruminiclostridium</taxon>
    </lineage>
</organism>
<reference evidence="5 6" key="1">
    <citation type="journal article" date="2013" name="Genome Announc.">
        <title>Draft Genome Sequence of the Cellulolytic, Mesophilic, Anaerobic Bacterium Clostridium termitidis Strain CT1112 (DSM 5398).</title>
        <authorList>
            <person name="Lal S."/>
            <person name="Ramachandran U."/>
            <person name="Zhang X."/>
            <person name="Munir R."/>
            <person name="Sparling R."/>
            <person name="Levin D.B."/>
        </authorList>
    </citation>
    <scope>NUCLEOTIDE SEQUENCE [LARGE SCALE GENOMIC DNA]</scope>
    <source>
        <strain evidence="5 6">CT1112</strain>
    </source>
</reference>
<dbReference type="Gene3D" id="3.30.559.10">
    <property type="entry name" value="Chloramphenicol acetyltransferase-like domain"/>
    <property type="match status" value="1"/>
</dbReference>
<dbReference type="GO" id="GO:0043041">
    <property type="term" value="P:amino acid activation for nonribosomal peptide biosynthetic process"/>
    <property type="evidence" value="ECO:0007669"/>
    <property type="project" value="TreeGrafter"/>
</dbReference>
<evidence type="ECO:0000259" key="4">
    <source>
        <dbReference type="PROSITE" id="PS50075"/>
    </source>
</evidence>
<comment type="caution">
    <text evidence="5">The sequence shown here is derived from an EMBL/GenBank/DDBJ whole genome shotgun (WGS) entry which is preliminary data.</text>
</comment>
<evidence type="ECO:0000256" key="2">
    <source>
        <dbReference type="ARBA" id="ARBA00022450"/>
    </source>
</evidence>
<dbReference type="GO" id="GO:0003824">
    <property type="term" value="F:catalytic activity"/>
    <property type="evidence" value="ECO:0007669"/>
    <property type="project" value="InterPro"/>
</dbReference>
<dbReference type="EMBL" id="AORV01000016">
    <property type="protein sequence ID" value="EMS73676.1"/>
    <property type="molecule type" value="Genomic_DNA"/>
</dbReference>
<protein>
    <submittedName>
        <fullName evidence="5">Non-ribosomal peptide synthetase like protein</fullName>
    </submittedName>
</protein>
<keyword evidence="2" id="KW-0596">Phosphopantetheine</keyword>
<accession>S0FTL3</accession>
<dbReference type="STRING" id="1195236.CTER_0307"/>
<dbReference type="InterPro" id="IPR001242">
    <property type="entry name" value="Condensation_dom"/>
</dbReference>
<evidence type="ECO:0000313" key="6">
    <source>
        <dbReference type="Proteomes" id="UP000014155"/>
    </source>
</evidence>
<dbReference type="RefSeq" id="WP_004623676.1">
    <property type="nucleotide sequence ID" value="NZ_AORV01000016.1"/>
</dbReference>